<dbReference type="AlphaFoldDB" id="A0A5K7SE96"/>
<dbReference type="Proteomes" id="UP001193389">
    <property type="component" value="Chromosome"/>
</dbReference>
<dbReference type="KEGG" id="anf:AQPE_3945"/>
<feature type="transmembrane region" description="Helical" evidence="1">
    <location>
        <begin position="75"/>
        <end position="97"/>
    </location>
</feature>
<keyword evidence="1" id="KW-1133">Transmembrane helix</keyword>
<gene>
    <name evidence="3" type="ORF">AQPE_3945</name>
</gene>
<dbReference type="EMBL" id="AP018694">
    <property type="protein sequence ID" value="BBE19757.1"/>
    <property type="molecule type" value="Genomic_DNA"/>
</dbReference>
<organism evidence="3 4">
    <name type="scientific">Aquipluma nitroreducens</name>
    <dbReference type="NCBI Taxonomy" id="2010828"/>
    <lineage>
        <taxon>Bacteria</taxon>
        <taxon>Pseudomonadati</taxon>
        <taxon>Bacteroidota</taxon>
        <taxon>Bacteroidia</taxon>
        <taxon>Marinilabiliales</taxon>
        <taxon>Prolixibacteraceae</taxon>
        <taxon>Aquipluma</taxon>
    </lineage>
</organism>
<keyword evidence="1" id="KW-0812">Transmembrane</keyword>
<keyword evidence="1" id="KW-0472">Membrane</keyword>
<reference evidence="3" key="1">
    <citation type="journal article" date="2020" name="Int. J. Syst. Evol. Microbiol.">
        <title>Aquipluma nitroreducens gen. nov. sp. nov., a novel facultatively anaerobic bacterium isolated from a freshwater lake.</title>
        <authorList>
            <person name="Watanabe M."/>
            <person name="Kojima H."/>
            <person name="Fukui M."/>
        </authorList>
    </citation>
    <scope>NUCLEOTIDE SEQUENCE</scope>
    <source>
        <strain evidence="3">MeG22</strain>
    </source>
</reference>
<name>A0A5K7SE96_9BACT</name>
<keyword evidence="4" id="KW-1185">Reference proteome</keyword>
<evidence type="ECO:0000259" key="2">
    <source>
        <dbReference type="Pfam" id="PF04024"/>
    </source>
</evidence>
<evidence type="ECO:0000313" key="3">
    <source>
        <dbReference type="EMBL" id="BBE19757.1"/>
    </source>
</evidence>
<evidence type="ECO:0000313" key="4">
    <source>
        <dbReference type="Proteomes" id="UP001193389"/>
    </source>
</evidence>
<accession>A0A5K7SE96</accession>
<dbReference type="Pfam" id="PF04024">
    <property type="entry name" value="PspC"/>
    <property type="match status" value="1"/>
</dbReference>
<proteinExistence type="predicted"/>
<protein>
    <recommendedName>
        <fullName evidence="2">Phage shock protein PspC N-terminal domain-containing protein</fullName>
    </recommendedName>
</protein>
<feature type="domain" description="Phage shock protein PspC N-terminal" evidence="2">
    <location>
        <begin position="42"/>
        <end position="100"/>
    </location>
</feature>
<dbReference type="InterPro" id="IPR007168">
    <property type="entry name" value="Phageshock_PspC_N"/>
</dbReference>
<evidence type="ECO:0000256" key="1">
    <source>
        <dbReference type="SAM" id="Phobius"/>
    </source>
</evidence>
<sequence>MFRVTRYAFRVFTRNAKPATNQFKEQLKQQKQQNNLKLKIMKRLTRSNDKLVAGVISGISNYVNPELDPVFLRLAFAWITFFNPYLILVYFGMALILPKEPVSYPQQ</sequence>